<dbReference type="InterPro" id="IPR054126">
    <property type="entry name" value="CprB_TetR_C"/>
</dbReference>
<sequence length="210" mass="22703">MAQVRAVISRERILDAAAEAFDRAGYIATSVAEISASIGKEKGFIAHHFRTKSALALALVEELEQKRPSLVKAARDRADSGLGAVIVVSTELARMFRDDVRVRAAVRLHREAGVIDADLPYPYQEWISLVDTLLAVSDNGGELLPGVDLTGAARLIVGGFLGIEQIVNDTGQRADMLEWTRGMWTALLPGLVPADSLDRFLALTIEVPEG</sequence>
<feature type="DNA-binding region" description="H-T-H motif" evidence="4">
    <location>
        <begin position="30"/>
        <end position="49"/>
    </location>
</feature>
<dbReference type="PANTHER" id="PTHR47506">
    <property type="entry name" value="TRANSCRIPTIONAL REGULATORY PROTEIN"/>
    <property type="match status" value="1"/>
</dbReference>
<keyword evidence="3" id="KW-0804">Transcription</keyword>
<name>A0A1I6FZW5_9MICO</name>
<accession>A0A1I6FZW5</accession>
<proteinExistence type="predicted"/>
<evidence type="ECO:0000256" key="2">
    <source>
        <dbReference type="ARBA" id="ARBA00023125"/>
    </source>
</evidence>
<dbReference type="PANTHER" id="PTHR47506:SF3">
    <property type="entry name" value="HTH-TYPE TRANSCRIPTIONAL REGULATOR LMRA"/>
    <property type="match status" value="1"/>
</dbReference>
<protein>
    <submittedName>
        <fullName evidence="6">DNA-binding transcriptional regulator, AcrR family</fullName>
    </submittedName>
</protein>
<reference evidence="7" key="1">
    <citation type="submission" date="2016-10" db="EMBL/GenBank/DDBJ databases">
        <authorList>
            <person name="Varghese N."/>
            <person name="Submissions S."/>
        </authorList>
    </citation>
    <scope>NUCLEOTIDE SEQUENCE [LARGE SCALE GENOMIC DNA]</scope>
    <source>
        <strain evidence="7">CL127</strain>
    </source>
</reference>
<dbReference type="InterPro" id="IPR036271">
    <property type="entry name" value="Tet_transcr_reg_TetR-rel_C_sf"/>
</dbReference>
<dbReference type="PRINTS" id="PR00455">
    <property type="entry name" value="HTHTETR"/>
</dbReference>
<dbReference type="Pfam" id="PF21935">
    <property type="entry name" value="TetR_C_45"/>
    <property type="match status" value="1"/>
</dbReference>
<keyword evidence="1" id="KW-0805">Transcription regulation</keyword>
<evidence type="ECO:0000259" key="5">
    <source>
        <dbReference type="PROSITE" id="PS50977"/>
    </source>
</evidence>
<dbReference type="GO" id="GO:0003677">
    <property type="term" value="F:DNA binding"/>
    <property type="evidence" value="ECO:0007669"/>
    <property type="project" value="UniProtKB-UniRule"/>
</dbReference>
<dbReference type="InterPro" id="IPR001647">
    <property type="entry name" value="HTH_TetR"/>
</dbReference>
<evidence type="ECO:0000313" key="6">
    <source>
        <dbReference type="EMBL" id="SFR35462.1"/>
    </source>
</evidence>
<dbReference type="RefSeq" id="WP_139232194.1">
    <property type="nucleotide sequence ID" value="NZ_FOYR01000001.1"/>
</dbReference>
<dbReference type="Gene3D" id="1.10.357.10">
    <property type="entry name" value="Tetracycline Repressor, domain 2"/>
    <property type="match status" value="1"/>
</dbReference>
<evidence type="ECO:0000256" key="1">
    <source>
        <dbReference type="ARBA" id="ARBA00023015"/>
    </source>
</evidence>
<feature type="domain" description="HTH tetR-type" evidence="5">
    <location>
        <begin position="7"/>
        <end position="67"/>
    </location>
</feature>
<evidence type="ECO:0000256" key="4">
    <source>
        <dbReference type="PROSITE-ProRule" id="PRU00335"/>
    </source>
</evidence>
<keyword evidence="2 4" id="KW-0238">DNA-binding</keyword>
<dbReference type="InterPro" id="IPR009057">
    <property type="entry name" value="Homeodomain-like_sf"/>
</dbReference>
<dbReference type="Pfam" id="PF00440">
    <property type="entry name" value="TetR_N"/>
    <property type="match status" value="1"/>
</dbReference>
<dbReference type="SUPFAM" id="SSF46689">
    <property type="entry name" value="Homeodomain-like"/>
    <property type="match status" value="1"/>
</dbReference>
<dbReference type="NCBIfam" id="NF041196">
    <property type="entry name" value="ScbR_bind_reg"/>
    <property type="match status" value="1"/>
</dbReference>
<dbReference type="Proteomes" id="UP000198877">
    <property type="component" value="Unassembled WGS sequence"/>
</dbReference>
<gene>
    <name evidence="6" type="ORF">SAMN04488591_0566</name>
</gene>
<dbReference type="InterPro" id="IPR047923">
    <property type="entry name" value="ArpA-like"/>
</dbReference>
<evidence type="ECO:0000256" key="3">
    <source>
        <dbReference type="ARBA" id="ARBA00023163"/>
    </source>
</evidence>
<evidence type="ECO:0000313" key="7">
    <source>
        <dbReference type="Proteomes" id="UP000198877"/>
    </source>
</evidence>
<dbReference type="PROSITE" id="PS50977">
    <property type="entry name" value="HTH_TETR_2"/>
    <property type="match status" value="1"/>
</dbReference>
<dbReference type="AlphaFoldDB" id="A0A1I6FZW5"/>
<organism evidence="6 7">
    <name type="scientific">Microbacterium azadirachtae</name>
    <dbReference type="NCBI Taxonomy" id="582680"/>
    <lineage>
        <taxon>Bacteria</taxon>
        <taxon>Bacillati</taxon>
        <taxon>Actinomycetota</taxon>
        <taxon>Actinomycetes</taxon>
        <taxon>Micrococcales</taxon>
        <taxon>Microbacteriaceae</taxon>
        <taxon>Microbacterium</taxon>
    </lineage>
</organism>
<dbReference type="EMBL" id="FOYR01000001">
    <property type="protein sequence ID" value="SFR35462.1"/>
    <property type="molecule type" value="Genomic_DNA"/>
</dbReference>
<dbReference type="SUPFAM" id="SSF48498">
    <property type="entry name" value="Tetracyclin repressor-like, C-terminal domain"/>
    <property type="match status" value="1"/>
</dbReference>